<sequence length="176" mass="19543">MPRLILASVLFLATNLPAFAFDASDRNTILQEAAGFERAVQHKNYDVFFDTVPPRMMRALAAQSHLGVDALESQMETQIDKAMAPVVIDSFDMDVSAMQSGHTKAGRAFATIPTISVIEIPGRGTLRRTDTTLALQDNAEWYLIRLDSPAQLALLRKTYPDFRAITFPKDTEEALQ</sequence>
<dbReference type="STRING" id="1353528.DT23_05685"/>
<keyword evidence="1" id="KW-0732">Signal</keyword>
<protein>
    <submittedName>
        <fullName evidence="2">Uncharacterized protein</fullName>
    </submittedName>
</protein>
<dbReference type="EMBL" id="AUNB01000040">
    <property type="protein sequence ID" value="KEO57563.1"/>
    <property type="molecule type" value="Genomic_DNA"/>
</dbReference>
<accession>A0A074JPM9</accession>
<keyword evidence="3" id="KW-1185">Reference proteome</keyword>
<comment type="caution">
    <text evidence="2">The sequence shown here is derived from an EMBL/GenBank/DDBJ whole genome shotgun (WGS) entry which is preliminary data.</text>
</comment>
<evidence type="ECO:0000313" key="3">
    <source>
        <dbReference type="Proteomes" id="UP000027471"/>
    </source>
</evidence>
<evidence type="ECO:0000256" key="1">
    <source>
        <dbReference type="SAM" id="SignalP"/>
    </source>
</evidence>
<dbReference type="eggNOG" id="ENOG5032SUQ">
    <property type="taxonomic scope" value="Bacteria"/>
</dbReference>
<feature type="signal peptide" evidence="1">
    <location>
        <begin position="1"/>
        <end position="20"/>
    </location>
</feature>
<dbReference type="RefSeq" id="WP_038131801.1">
    <property type="nucleotide sequence ID" value="NZ_AUNB01000040.1"/>
</dbReference>
<dbReference type="OrthoDB" id="7863114at2"/>
<name>A0A074JPM9_9RHOB</name>
<organism evidence="2 3">
    <name type="scientific">Thioclava indica</name>
    <dbReference type="NCBI Taxonomy" id="1353528"/>
    <lineage>
        <taxon>Bacteria</taxon>
        <taxon>Pseudomonadati</taxon>
        <taxon>Pseudomonadota</taxon>
        <taxon>Alphaproteobacteria</taxon>
        <taxon>Rhodobacterales</taxon>
        <taxon>Paracoccaceae</taxon>
        <taxon>Thioclava</taxon>
    </lineage>
</organism>
<feature type="chain" id="PRO_5001695022" evidence="1">
    <location>
        <begin position="21"/>
        <end position="176"/>
    </location>
</feature>
<dbReference type="Proteomes" id="UP000027471">
    <property type="component" value="Unassembled WGS sequence"/>
</dbReference>
<dbReference type="AlphaFoldDB" id="A0A074JPM9"/>
<gene>
    <name evidence="2" type="ORF">DT23_05685</name>
</gene>
<reference evidence="2 3" key="1">
    <citation type="journal article" date="2015" name="Antonie Van Leeuwenhoek">
        <title>Thioclava indica sp. nov., isolated from surface seawater of the Indian Ocean.</title>
        <authorList>
            <person name="Liu Y."/>
            <person name="Lai Q."/>
            <person name="Du J."/>
            <person name="Xu H."/>
            <person name="Jiang L."/>
            <person name="Shao Z."/>
        </authorList>
    </citation>
    <scope>NUCLEOTIDE SEQUENCE [LARGE SCALE GENOMIC DNA]</scope>
    <source>
        <strain evidence="2 3">DT23-4</strain>
    </source>
</reference>
<evidence type="ECO:0000313" key="2">
    <source>
        <dbReference type="EMBL" id="KEO57563.1"/>
    </source>
</evidence>
<proteinExistence type="predicted"/>